<feature type="transmembrane region" description="Helical" evidence="1">
    <location>
        <begin position="173"/>
        <end position="194"/>
    </location>
</feature>
<organism evidence="2 3">
    <name type="scientific">Clostridium estertheticum</name>
    <dbReference type="NCBI Taxonomy" id="238834"/>
    <lineage>
        <taxon>Bacteria</taxon>
        <taxon>Bacillati</taxon>
        <taxon>Bacillota</taxon>
        <taxon>Clostridia</taxon>
        <taxon>Eubacteriales</taxon>
        <taxon>Clostridiaceae</taxon>
        <taxon>Clostridium</taxon>
    </lineage>
</organism>
<dbReference type="AlphaFoldDB" id="A0A5N7J7V4"/>
<evidence type="ECO:0000256" key="1">
    <source>
        <dbReference type="SAM" id="Phobius"/>
    </source>
</evidence>
<feature type="transmembrane region" description="Helical" evidence="1">
    <location>
        <begin position="102"/>
        <end position="127"/>
    </location>
</feature>
<dbReference type="RefSeq" id="WP_152753936.1">
    <property type="nucleotide sequence ID" value="NZ_SPSE01000054.1"/>
</dbReference>
<feature type="transmembrane region" description="Helical" evidence="1">
    <location>
        <begin position="147"/>
        <end position="166"/>
    </location>
</feature>
<keyword evidence="1" id="KW-0812">Transmembrane</keyword>
<accession>A0A5N7J7V4</accession>
<reference evidence="2 3" key="1">
    <citation type="journal article" date="2019" name="Lett. Appl. Microbiol.">
        <title>A case of 'blown pack' spoilage of vacuum-packaged pork likely associated with Clostridium estertheticum in Canada.</title>
        <authorList>
            <person name="Zhang P."/>
            <person name="Ward P."/>
            <person name="McMullen L.M."/>
            <person name="Yang X."/>
        </authorList>
    </citation>
    <scope>NUCLEOTIDE SEQUENCE [LARGE SCALE GENOMIC DNA]</scope>
    <source>
        <strain evidence="2 3">MA19</strain>
    </source>
</reference>
<gene>
    <name evidence="2" type="ORF">E4V82_22195</name>
</gene>
<feature type="transmembrane region" description="Helical" evidence="1">
    <location>
        <begin position="223"/>
        <end position="245"/>
    </location>
</feature>
<proteinExistence type="predicted"/>
<sequence length="251" mass="28196">MINYIKAELYRSFNRVYFWGYTAFIAILAVLSNVIVLNIRNYYPTGSINSFFYSFIISCIMIPVFFVFGFIDIITLDENKNETLRNVVVFGVKRSKIILSKLVATVIIAFIAEIIILVSFLGSAFILFGVNNELLTTIISFCQKSLVATPLWIAAISIGNCLAVIIKNNNVLSLVYIGIFLITDKIINLLSVFVSENFKYIGNILITKKINEISAGPLTSETIISSVLLGVIYTLVFTTITILYFEKKEIK</sequence>
<feature type="transmembrane region" description="Helical" evidence="1">
    <location>
        <begin position="16"/>
        <end position="39"/>
    </location>
</feature>
<dbReference type="EMBL" id="SPSF01000056">
    <property type="protein sequence ID" value="MPQ64785.1"/>
    <property type="molecule type" value="Genomic_DNA"/>
</dbReference>
<evidence type="ECO:0000313" key="3">
    <source>
        <dbReference type="Proteomes" id="UP000342249"/>
    </source>
</evidence>
<evidence type="ECO:0000313" key="2">
    <source>
        <dbReference type="EMBL" id="MPQ64785.1"/>
    </source>
</evidence>
<feature type="transmembrane region" description="Helical" evidence="1">
    <location>
        <begin position="51"/>
        <end position="76"/>
    </location>
</feature>
<comment type="caution">
    <text evidence="2">The sequence shown here is derived from an EMBL/GenBank/DDBJ whole genome shotgun (WGS) entry which is preliminary data.</text>
</comment>
<protein>
    <submittedName>
        <fullName evidence="2">Uncharacterized protein</fullName>
    </submittedName>
</protein>
<name>A0A5N7J7V4_9CLOT</name>
<dbReference type="Proteomes" id="UP000342249">
    <property type="component" value="Unassembled WGS sequence"/>
</dbReference>
<keyword evidence="1" id="KW-0472">Membrane</keyword>
<keyword evidence="1" id="KW-1133">Transmembrane helix</keyword>